<evidence type="ECO:0000313" key="3">
    <source>
        <dbReference type="EMBL" id="EME45901.1"/>
    </source>
</evidence>
<dbReference type="Proteomes" id="UP000016933">
    <property type="component" value="Unassembled WGS sequence"/>
</dbReference>
<reference evidence="3 4" key="2">
    <citation type="journal article" date="2012" name="PLoS Pathog.">
        <title>Diverse lifestyles and strategies of plant pathogenesis encoded in the genomes of eighteen Dothideomycetes fungi.</title>
        <authorList>
            <person name="Ohm R.A."/>
            <person name="Feau N."/>
            <person name="Henrissat B."/>
            <person name="Schoch C.L."/>
            <person name="Horwitz B.A."/>
            <person name="Barry K.W."/>
            <person name="Condon B.J."/>
            <person name="Copeland A.C."/>
            <person name="Dhillon B."/>
            <person name="Glaser F."/>
            <person name="Hesse C.N."/>
            <person name="Kosti I."/>
            <person name="LaButti K."/>
            <person name="Lindquist E.A."/>
            <person name="Lucas S."/>
            <person name="Salamov A.A."/>
            <person name="Bradshaw R.E."/>
            <person name="Ciuffetti L."/>
            <person name="Hamelin R.C."/>
            <person name="Kema G.H.J."/>
            <person name="Lawrence C."/>
            <person name="Scott J.A."/>
            <person name="Spatafora J.W."/>
            <person name="Turgeon B.G."/>
            <person name="de Wit P.J.G.M."/>
            <person name="Zhong S."/>
            <person name="Goodwin S.B."/>
            <person name="Grigoriev I.V."/>
        </authorList>
    </citation>
    <scope>NUCLEOTIDE SEQUENCE [LARGE SCALE GENOMIC DNA]</scope>
    <source>
        <strain evidence="4">NZE10 / CBS 128990</strain>
    </source>
</reference>
<evidence type="ECO:0000256" key="1">
    <source>
        <dbReference type="SAM" id="MobiDB-lite"/>
    </source>
</evidence>
<dbReference type="GO" id="GO:0004672">
    <property type="term" value="F:protein kinase activity"/>
    <property type="evidence" value="ECO:0007669"/>
    <property type="project" value="InterPro"/>
</dbReference>
<feature type="domain" description="Protein kinase" evidence="2">
    <location>
        <begin position="223"/>
        <end position="593"/>
    </location>
</feature>
<dbReference type="eggNOG" id="KOG0591">
    <property type="taxonomic scope" value="Eukaryota"/>
</dbReference>
<name>N1PR28_DOTSN</name>
<protein>
    <recommendedName>
        <fullName evidence="2">Protein kinase domain-containing protein</fullName>
    </recommendedName>
</protein>
<dbReference type="SMART" id="SM00220">
    <property type="entry name" value="S_TKc"/>
    <property type="match status" value="1"/>
</dbReference>
<feature type="compositionally biased region" description="Basic and acidic residues" evidence="1">
    <location>
        <begin position="648"/>
        <end position="658"/>
    </location>
</feature>
<dbReference type="InterPro" id="IPR000719">
    <property type="entry name" value="Prot_kinase_dom"/>
</dbReference>
<evidence type="ECO:0000313" key="4">
    <source>
        <dbReference type="Proteomes" id="UP000016933"/>
    </source>
</evidence>
<dbReference type="PANTHER" id="PTHR44305">
    <property type="entry name" value="SI:DKEY-192D15.2-RELATED"/>
    <property type="match status" value="1"/>
</dbReference>
<accession>N1PR28</accession>
<dbReference type="AlphaFoldDB" id="N1PR28"/>
<dbReference type="EMBL" id="KB446537">
    <property type="protein sequence ID" value="EME45901.1"/>
    <property type="molecule type" value="Genomic_DNA"/>
</dbReference>
<evidence type="ECO:0000259" key="2">
    <source>
        <dbReference type="PROSITE" id="PS50011"/>
    </source>
</evidence>
<dbReference type="GO" id="GO:0005524">
    <property type="term" value="F:ATP binding"/>
    <property type="evidence" value="ECO:0007669"/>
    <property type="project" value="InterPro"/>
</dbReference>
<dbReference type="InterPro" id="IPR053083">
    <property type="entry name" value="TF_kinase-domain_protein"/>
</dbReference>
<sequence length="658" mass="75439">MAQHSDAVFEESYISFCLQWVNPATRWQHHDSLRREWASMSFMQQQDTLPQIEQLQDALQARGYHERAIVRLQDQLTRLPPDSNEDRLNLLDQMDDEVNRSIGQSSRLLAMIDVLQTDFADLREWSHPLHLFTQAIGSWQVAVQNMIIQTKEDSKRSRAELHSLKRNTPGRKVEYIDMQRVHSLETQAIHEASRLPTIPNPSIPPIFQHAWNNRSLDCRWECRILKENIGGINAGIDLMYGINEHGTIITRAVQKRLDPANPPVDPREWCGDLEYGYSEPILKEYATQVVAAEAQGARFVLRPLREPVNWGGNDWRLYLEYAPHGDLDAVVNAHFGTGTQVPEAFLWMLFQSLIETALILKNGVLSGKSPDIWREIVHRDWKPANVVLALSESGHFPQYPRPRVADFGFAIFTDENDPLNPDYWIGDGTPGYFPPEGTSYIDPEMDKPVDDWKMLSPCNVWGIGMIMYTLMTQRVIDNETQPEYAVPIRSRNDDNAVLEDLDQMEDMFNREIGIQNLEPQFLQPQDNINITTLTTTAPTTPSLDPELFGYKLSGHITGTYDPNLCDTVQNCLNFHPDDRPTVEQLKYFIDETFRLNPTLGLLNSGGSSECAHELLSRPERERYRIGIVWGAVGDNSEDSKDSEEEEEKKDLDHEIDKY</sequence>
<dbReference type="PROSITE" id="PS50011">
    <property type="entry name" value="PROTEIN_KINASE_DOM"/>
    <property type="match status" value="1"/>
</dbReference>
<dbReference type="HOGENOM" id="CLU_416789_0_0_1"/>
<dbReference type="InterPro" id="IPR011009">
    <property type="entry name" value="Kinase-like_dom_sf"/>
</dbReference>
<dbReference type="Pfam" id="PF00069">
    <property type="entry name" value="Pkinase"/>
    <property type="match status" value="1"/>
</dbReference>
<dbReference type="Gene3D" id="1.10.510.10">
    <property type="entry name" value="Transferase(Phosphotransferase) domain 1"/>
    <property type="match status" value="1"/>
</dbReference>
<feature type="region of interest" description="Disordered" evidence="1">
    <location>
        <begin position="632"/>
        <end position="658"/>
    </location>
</feature>
<dbReference type="SUPFAM" id="SSF56112">
    <property type="entry name" value="Protein kinase-like (PK-like)"/>
    <property type="match status" value="1"/>
</dbReference>
<keyword evidence="4" id="KW-1185">Reference proteome</keyword>
<proteinExistence type="predicted"/>
<dbReference type="STRING" id="675120.N1PR28"/>
<gene>
    <name evidence="3" type="ORF">DOTSEDRAFT_22025</name>
</gene>
<organism evidence="3 4">
    <name type="scientific">Dothistroma septosporum (strain NZE10 / CBS 128990)</name>
    <name type="common">Red band needle blight fungus</name>
    <name type="synonym">Mycosphaerella pini</name>
    <dbReference type="NCBI Taxonomy" id="675120"/>
    <lineage>
        <taxon>Eukaryota</taxon>
        <taxon>Fungi</taxon>
        <taxon>Dikarya</taxon>
        <taxon>Ascomycota</taxon>
        <taxon>Pezizomycotina</taxon>
        <taxon>Dothideomycetes</taxon>
        <taxon>Dothideomycetidae</taxon>
        <taxon>Mycosphaerellales</taxon>
        <taxon>Mycosphaerellaceae</taxon>
        <taxon>Dothistroma</taxon>
    </lineage>
</organism>
<reference evidence="4" key="1">
    <citation type="journal article" date="2012" name="PLoS Genet.">
        <title>The genomes of the fungal plant pathogens Cladosporium fulvum and Dothistroma septosporum reveal adaptation to different hosts and lifestyles but also signatures of common ancestry.</title>
        <authorList>
            <person name="de Wit P.J.G.M."/>
            <person name="van der Burgt A."/>
            <person name="Oekmen B."/>
            <person name="Stergiopoulos I."/>
            <person name="Abd-Elsalam K.A."/>
            <person name="Aerts A.L."/>
            <person name="Bahkali A.H."/>
            <person name="Beenen H.G."/>
            <person name="Chettri P."/>
            <person name="Cox M.P."/>
            <person name="Datema E."/>
            <person name="de Vries R.P."/>
            <person name="Dhillon B."/>
            <person name="Ganley A.R."/>
            <person name="Griffiths S.A."/>
            <person name="Guo Y."/>
            <person name="Hamelin R.C."/>
            <person name="Henrissat B."/>
            <person name="Kabir M.S."/>
            <person name="Jashni M.K."/>
            <person name="Kema G."/>
            <person name="Klaubauf S."/>
            <person name="Lapidus A."/>
            <person name="Levasseur A."/>
            <person name="Lindquist E."/>
            <person name="Mehrabi R."/>
            <person name="Ohm R.A."/>
            <person name="Owen T.J."/>
            <person name="Salamov A."/>
            <person name="Schwelm A."/>
            <person name="Schijlen E."/>
            <person name="Sun H."/>
            <person name="van den Burg H.A."/>
            <person name="van Ham R.C.H.J."/>
            <person name="Zhang S."/>
            <person name="Goodwin S.B."/>
            <person name="Grigoriev I.V."/>
            <person name="Collemare J."/>
            <person name="Bradshaw R.E."/>
        </authorList>
    </citation>
    <scope>NUCLEOTIDE SEQUENCE [LARGE SCALE GENOMIC DNA]</scope>
    <source>
        <strain evidence="4">NZE10 / CBS 128990</strain>
    </source>
</reference>
<dbReference type="OrthoDB" id="310217at2759"/>